<sequence length="171" mass="18383">MRYVSDWIVGRPIVVYYLGSVLCSGLGAASPSAPSSSIRANGLARGSVLPLFLETIAGRTCYFYDNRSGRSLLVGTRAQLTGIPAKPADCQCLNPGLFLQTVNTTSCNLRHLILPPGHQPTASLPLGLCIDDVRCALLGAHLLTTFDLLVDCRQPSSREQTTKLISGYSFR</sequence>
<reference evidence="3" key="1">
    <citation type="submission" date="2016-06" db="UniProtKB">
        <authorList>
            <consortium name="WormBaseParasite"/>
        </authorList>
    </citation>
    <scope>IDENTIFICATION</scope>
</reference>
<evidence type="ECO:0000313" key="3">
    <source>
        <dbReference type="WBParaSite" id="SSLN_0000860001-mRNA-1"/>
    </source>
</evidence>
<dbReference type="EMBL" id="UYSU01034563">
    <property type="protein sequence ID" value="VDL94655.1"/>
    <property type="molecule type" value="Genomic_DNA"/>
</dbReference>
<organism evidence="3">
    <name type="scientific">Schistocephalus solidus</name>
    <name type="common">Tapeworm</name>
    <dbReference type="NCBI Taxonomy" id="70667"/>
    <lineage>
        <taxon>Eukaryota</taxon>
        <taxon>Metazoa</taxon>
        <taxon>Spiralia</taxon>
        <taxon>Lophotrochozoa</taxon>
        <taxon>Platyhelminthes</taxon>
        <taxon>Cestoda</taxon>
        <taxon>Eucestoda</taxon>
        <taxon>Diphyllobothriidea</taxon>
        <taxon>Diphyllobothriidae</taxon>
        <taxon>Schistocephalus</taxon>
    </lineage>
</organism>
<dbReference type="AlphaFoldDB" id="A0A183SVM2"/>
<dbReference type="Proteomes" id="UP000275846">
    <property type="component" value="Unassembled WGS sequence"/>
</dbReference>
<proteinExistence type="predicted"/>
<reference evidence="1 2" key="2">
    <citation type="submission" date="2018-11" db="EMBL/GenBank/DDBJ databases">
        <authorList>
            <consortium name="Pathogen Informatics"/>
        </authorList>
    </citation>
    <scope>NUCLEOTIDE SEQUENCE [LARGE SCALE GENOMIC DNA]</scope>
    <source>
        <strain evidence="1 2">NST_G2</strain>
    </source>
</reference>
<evidence type="ECO:0000313" key="1">
    <source>
        <dbReference type="EMBL" id="VDL94655.1"/>
    </source>
</evidence>
<accession>A0A183SVM2</accession>
<evidence type="ECO:0000313" key="2">
    <source>
        <dbReference type="Proteomes" id="UP000275846"/>
    </source>
</evidence>
<name>A0A183SVM2_SCHSO</name>
<keyword evidence="2" id="KW-1185">Reference proteome</keyword>
<gene>
    <name evidence="1" type="ORF">SSLN_LOCUS8270</name>
</gene>
<dbReference type="WBParaSite" id="SSLN_0000860001-mRNA-1">
    <property type="protein sequence ID" value="SSLN_0000860001-mRNA-1"/>
    <property type="gene ID" value="SSLN_0000860001"/>
</dbReference>
<protein>
    <submittedName>
        <fullName evidence="1 3">Uncharacterized protein</fullName>
    </submittedName>
</protein>